<evidence type="ECO:0000313" key="2">
    <source>
        <dbReference type="Proteomes" id="UP001303046"/>
    </source>
</evidence>
<gene>
    <name evidence="1" type="primary">Necator_chrIV.g14676</name>
    <name evidence="1" type="ORF">RB195_001381</name>
</gene>
<dbReference type="EMBL" id="JAVFWL010000004">
    <property type="protein sequence ID" value="KAK6748728.1"/>
    <property type="molecule type" value="Genomic_DNA"/>
</dbReference>
<dbReference type="Proteomes" id="UP001303046">
    <property type="component" value="Unassembled WGS sequence"/>
</dbReference>
<sequence length="144" mass="16118">MVRRQVDMAVEEIRVEVVDGFLYSPSRCNGYSLRVPESSHPRLATGEVSTGIADASPRLCCFSQLHHSPLLFLRSSFIASLQSLASLDVSSWFPADRAAPRWRISSRVSRGRRLLVVLKLKNSLLRAVVKVFNEPVIFLVDVAH</sequence>
<reference evidence="1 2" key="1">
    <citation type="submission" date="2023-08" db="EMBL/GenBank/DDBJ databases">
        <title>A Necator americanus chromosomal reference genome.</title>
        <authorList>
            <person name="Ilik V."/>
            <person name="Petrzelkova K.J."/>
            <person name="Pardy F."/>
            <person name="Fuh T."/>
            <person name="Niatou-Singa F.S."/>
            <person name="Gouil Q."/>
            <person name="Baker L."/>
            <person name="Ritchie M.E."/>
            <person name="Jex A.R."/>
            <person name="Gazzola D."/>
            <person name="Li H."/>
            <person name="Toshio Fujiwara R."/>
            <person name="Zhan B."/>
            <person name="Aroian R.V."/>
            <person name="Pafco B."/>
            <person name="Schwarz E.M."/>
        </authorList>
    </citation>
    <scope>NUCLEOTIDE SEQUENCE [LARGE SCALE GENOMIC DNA]</scope>
    <source>
        <strain evidence="1 2">Aroian</strain>
        <tissue evidence="1">Whole animal</tissue>
    </source>
</reference>
<comment type="caution">
    <text evidence="1">The sequence shown here is derived from an EMBL/GenBank/DDBJ whole genome shotgun (WGS) entry which is preliminary data.</text>
</comment>
<name>A0ABR1DEY9_NECAM</name>
<protein>
    <submittedName>
        <fullName evidence="1">Uncharacterized protein</fullName>
    </submittedName>
</protein>
<evidence type="ECO:0000313" key="1">
    <source>
        <dbReference type="EMBL" id="KAK6748728.1"/>
    </source>
</evidence>
<proteinExistence type="predicted"/>
<accession>A0ABR1DEY9</accession>
<keyword evidence="2" id="KW-1185">Reference proteome</keyword>
<organism evidence="1 2">
    <name type="scientific">Necator americanus</name>
    <name type="common">Human hookworm</name>
    <dbReference type="NCBI Taxonomy" id="51031"/>
    <lineage>
        <taxon>Eukaryota</taxon>
        <taxon>Metazoa</taxon>
        <taxon>Ecdysozoa</taxon>
        <taxon>Nematoda</taxon>
        <taxon>Chromadorea</taxon>
        <taxon>Rhabditida</taxon>
        <taxon>Rhabditina</taxon>
        <taxon>Rhabditomorpha</taxon>
        <taxon>Strongyloidea</taxon>
        <taxon>Ancylostomatidae</taxon>
        <taxon>Bunostominae</taxon>
        <taxon>Necator</taxon>
    </lineage>
</organism>